<dbReference type="AlphaFoldDB" id="A0A923S3C4"/>
<dbReference type="GO" id="GO:0030254">
    <property type="term" value="P:protein secretion by the type III secretion system"/>
    <property type="evidence" value="ECO:0007669"/>
    <property type="project" value="InterPro"/>
</dbReference>
<keyword evidence="2" id="KW-1185">Reference proteome</keyword>
<reference evidence="1" key="1">
    <citation type="submission" date="2020-08" db="EMBL/GenBank/DDBJ databases">
        <title>Ramlibacter sp. GTP1 16S ribosomal RNA gene genome sequencing and assembly.</title>
        <authorList>
            <person name="Kang M."/>
        </authorList>
    </citation>
    <scope>NUCLEOTIDE SEQUENCE</scope>
    <source>
        <strain evidence="1">GTP1</strain>
    </source>
</reference>
<accession>A0A923S3C4</accession>
<dbReference type="CDD" id="cd17020">
    <property type="entry name" value="T3SC_IA_ShcM-like"/>
    <property type="match status" value="1"/>
</dbReference>
<evidence type="ECO:0000313" key="1">
    <source>
        <dbReference type="EMBL" id="MBC5766295.1"/>
    </source>
</evidence>
<proteinExistence type="predicted"/>
<dbReference type="Pfam" id="PF05932">
    <property type="entry name" value="CesT"/>
    <property type="match status" value="1"/>
</dbReference>
<dbReference type="RefSeq" id="WP_187082775.1">
    <property type="nucleotide sequence ID" value="NZ_JACORU010000006.1"/>
</dbReference>
<comment type="caution">
    <text evidence="1">The sequence shown here is derived from an EMBL/GenBank/DDBJ whole genome shotgun (WGS) entry which is preliminary data.</text>
</comment>
<dbReference type="EMBL" id="JACORU010000006">
    <property type="protein sequence ID" value="MBC5766295.1"/>
    <property type="molecule type" value="Genomic_DNA"/>
</dbReference>
<protein>
    <submittedName>
        <fullName evidence="1">CesT family type III secretion system chaperone</fullName>
    </submittedName>
</protein>
<dbReference type="Proteomes" id="UP000596827">
    <property type="component" value="Unassembled WGS sequence"/>
</dbReference>
<evidence type="ECO:0000313" key="2">
    <source>
        <dbReference type="Proteomes" id="UP000596827"/>
    </source>
</evidence>
<name>A0A923S3C4_9BURK</name>
<dbReference type="Gene3D" id="3.30.1460.10">
    <property type="match status" value="1"/>
</dbReference>
<organism evidence="1 2">
    <name type="scientific">Ramlibacter albus</name>
    <dbReference type="NCBI Taxonomy" id="2079448"/>
    <lineage>
        <taxon>Bacteria</taxon>
        <taxon>Pseudomonadati</taxon>
        <taxon>Pseudomonadota</taxon>
        <taxon>Betaproteobacteria</taxon>
        <taxon>Burkholderiales</taxon>
        <taxon>Comamonadaceae</taxon>
        <taxon>Ramlibacter</taxon>
    </lineage>
</organism>
<sequence length="159" mass="16836">MAVASLEELCAGLCEILGVPPPRLGIDEHGRVAFHVVLRGVTVNLVHCPQSEPEHVFVLFDMGPVGSEGPSAIGELQALLASNYQLLSTHAPVVSRNPETGDAVLQYVYPLFRATSSGVHALIDAGVDWVSNWRVQSEEPSSSCEAAPGDVPLAMLNLA</sequence>
<dbReference type="SUPFAM" id="SSF69635">
    <property type="entry name" value="Type III secretory system chaperone-like"/>
    <property type="match status" value="1"/>
</dbReference>
<dbReference type="InterPro" id="IPR010261">
    <property type="entry name" value="Tir_chaperone"/>
</dbReference>
<gene>
    <name evidence="1" type="ORF">H8R02_17640</name>
</gene>